<dbReference type="GeneID" id="92086163"/>
<keyword evidence="3" id="KW-1185">Reference proteome</keyword>
<feature type="region of interest" description="Disordered" evidence="1">
    <location>
        <begin position="241"/>
        <end position="269"/>
    </location>
</feature>
<feature type="compositionally biased region" description="Basic and acidic residues" evidence="1">
    <location>
        <begin position="257"/>
        <end position="268"/>
    </location>
</feature>
<evidence type="ECO:0000256" key="1">
    <source>
        <dbReference type="SAM" id="MobiDB-lite"/>
    </source>
</evidence>
<dbReference type="Proteomes" id="UP001480595">
    <property type="component" value="Unassembled WGS sequence"/>
</dbReference>
<evidence type="ECO:0000313" key="2">
    <source>
        <dbReference type="EMBL" id="KAK8086717.1"/>
    </source>
</evidence>
<comment type="caution">
    <text evidence="2">The sequence shown here is derived from an EMBL/GenBank/DDBJ whole genome shotgun (WGS) entry which is preliminary data.</text>
</comment>
<evidence type="ECO:0000313" key="3">
    <source>
        <dbReference type="Proteomes" id="UP001480595"/>
    </source>
</evidence>
<protein>
    <submittedName>
        <fullName evidence="2">Uncharacterized protein</fullName>
    </submittedName>
</protein>
<dbReference type="EMBL" id="JAQQWL010000002">
    <property type="protein sequence ID" value="KAK8086717.1"/>
    <property type="molecule type" value="Genomic_DNA"/>
</dbReference>
<reference evidence="2 3" key="1">
    <citation type="submission" date="2023-01" db="EMBL/GenBank/DDBJ databases">
        <title>Analysis of 21 Apiospora genomes using comparative genomics revels a genus with tremendous synthesis potential of carbohydrate active enzymes and secondary metabolites.</title>
        <authorList>
            <person name="Sorensen T."/>
        </authorList>
    </citation>
    <scope>NUCLEOTIDE SEQUENCE [LARGE SCALE GENOMIC DNA]</scope>
    <source>
        <strain evidence="2 3">CBS 135458</strain>
    </source>
</reference>
<dbReference type="RefSeq" id="XP_066721241.1">
    <property type="nucleotide sequence ID" value="XM_066853100.1"/>
</dbReference>
<feature type="region of interest" description="Disordered" evidence="1">
    <location>
        <begin position="72"/>
        <end position="93"/>
    </location>
</feature>
<sequence length="338" mass="37445">MDLTARLSRRNLMRRLISRKPLDEVEAIITEYETYIRLCWDVTQMSLYLLLASELLVGRSVTTLQAQAEKLSPSGLTDPGAVPADPQKNKPYQLPETEVSASGFSRNAFGAFSLGENKKSPILLAEPAQFPITTFDLNSHDDWIRRGMTKELRPKVEPMEAEETNIGPRGEYLVPQGRVDLTWSSNSPDSKSTSTFLVHTDLPSRIIFGSTLLSEMLASSSPVAFAFWRSKLTTAQTEELCKQHRQRNASLAQEQQTENRRKREEKSRAQQRIVLPGTSPGSAALASLGDSGAITMQVTEPPVFPTLESVISESSSRGESARDTTAGADKVNFVFEYC</sequence>
<gene>
    <name evidence="2" type="ORF">PG994_001691</name>
</gene>
<proteinExistence type="predicted"/>
<organism evidence="2 3">
    <name type="scientific">Apiospora phragmitis</name>
    <dbReference type="NCBI Taxonomy" id="2905665"/>
    <lineage>
        <taxon>Eukaryota</taxon>
        <taxon>Fungi</taxon>
        <taxon>Dikarya</taxon>
        <taxon>Ascomycota</taxon>
        <taxon>Pezizomycotina</taxon>
        <taxon>Sordariomycetes</taxon>
        <taxon>Xylariomycetidae</taxon>
        <taxon>Amphisphaeriales</taxon>
        <taxon>Apiosporaceae</taxon>
        <taxon>Apiospora</taxon>
    </lineage>
</organism>
<name>A0ABR1WUE6_9PEZI</name>
<accession>A0ABR1WUE6</accession>